<keyword evidence="3" id="KW-1029">Fimbrium biogenesis</keyword>
<dbReference type="PRINTS" id="PR00969">
    <property type="entry name" value="CHAPERONPILI"/>
</dbReference>
<evidence type="ECO:0000256" key="9">
    <source>
        <dbReference type="SAM" id="MobiDB-lite"/>
    </source>
</evidence>
<evidence type="ECO:0000313" key="13">
    <source>
        <dbReference type="EMBL" id="HAT1586048.1"/>
    </source>
</evidence>
<feature type="chain" id="PRO_5034603269" evidence="10">
    <location>
        <begin position="26"/>
        <end position="244"/>
    </location>
</feature>
<reference evidence="13" key="2">
    <citation type="submission" date="2020-11" db="EMBL/GenBank/DDBJ databases">
        <authorList>
            <consortium name="NCBI Pathogen Detection Project"/>
        </authorList>
    </citation>
    <scope>NUCLEOTIDE SEQUENCE</scope>
    <source>
        <strain evidence="13">YDC697-2</strain>
    </source>
</reference>
<evidence type="ECO:0000256" key="10">
    <source>
        <dbReference type="SAM" id="SignalP"/>
    </source>
</evidence>
<sequence>MMKFKKGILAGLLMAGVLVSYTVNAGVRPQLTRIVAYATDKETPVEVINDSSETYMLQSWLEDLQGQDNNIPLVLTPPVMKIEGKKHGKLRLVVMKSEIPQDRESVYWLSLQEIPPKAKNGADNRLVVAVRSRLKVFVRPDGLNAAGAREAAKQLTWRVEQEGGKRWLTATNPSAYYISFGELSISQGGGNKVSVAGKTRMPPPKGSQRYPLPESMKGGKLTVTWTATHDWGGQGETLKAEVGL</sequence>
<organism evidence="13">
    <name type="scientific">Citrobacter farmeri</name>
    <dbReference type="NCBI Taxonomy" id="67824"/>
    <lineage>
        <taxon>Bacteria</taxon>
        <taxon>Pseudomonadati</taxon>
        <taxon>Pseudomonadota</taxon>
        <taxon>Gammaproteobacteria</taxon>
        <taxon>Enterobacterales</taxon>
        <taxon>Enterobacteriaceae</taxon>
        <taxon>Citrobacter</taxon>
    </lineage>
</organism>
<evidence type="ECO:0000256" key="5">
    <source>
        <dbReference type="ARBA" id="ARBA00022764"/>
    </source>
</evidence>
<evidence type="ECO:0000256" key="3">
    <source>
        <dbReference type="ARBA" id="ARBA00022558"/>
    </source>
</evidence>
<feature type="domain" description="Pili assembly chaperone N-terminal" evidence="11">
    <location>
        <begin position="26"/>
        <end position="143"/>
    </location>
</feature>
<dbReference type="RefSeq" id="WP_052425374.1">
    <property type="nucleotide sequence ID" value="NZ_CABMNX010000001.1"/>
</dbReference>
<evidence type="ECO:0000256" key="1">
    <source>
        <dbReference type="ARBA" id="ARBA00004418"/>
    </source>
</evidence>
<feature type="domain" description="Pili assembly chaperone C-terminal" evidence="12">
    <location>
        <begin position="171"/>
        <end position="234"/>
    </location>
</feature>
<dbReference type="SUPFAM" id="SSF49354">
    <property type="entry name" value="PapD-like"/>
    <property type="match status" value="1"/>
</dbReference>
<reference evidence="13" key="1">
    <citation type="journal article" date="2018" name="Genome Biol.">
        <title>SKESA: strategic k-mer extension for scrupulous assemblies.</title>
        <authorList>
            <person name="Souvorov A."/>
            <person name="Agarwala R."/>
            <person name="Lipman D.J."/>
        </authorList>
    </citation>
    <scope>NUCLEOTIDE SEQUENCE</scope>
    <source>
        <strain evidence="13">YDC697-2</strain>
    </source>
</reference>
<dbReference type="Pfam" id="PF00345">
    <property type="entry name" value="PapD_N"/>
    <property type="match status" value="1"/>
</dbReference>
<dbReference type="GO" id="GO:0071555">
    <property type="term" value="P:cell wall organization"/>
    <property type="evidence" value="ECO:0007669"/>
    <property type="project" value="InterPro"/>
</dbReference>
<dbReference type="InterPro" id="IPR050643">
    <property type="entry name" value="Periplasmic_pilus_chap"/>
</dbReference>
<dbReference type="InterPro" id="IPR018046">
    <property type="entry name" value="Pili_assmbl_chaperone_CS"/>
</dbReference>
<dbReference type="InterPro" id="IPR008962">
    <property type="entry name" value="PapD-like_sf"/>
</dbReference>
<dbReference type="AlphaFoldDB" id="A0A8H9TVQ0"/>
<proteinExistence type="inferred from homology"/>
<dbReference type="KEGG" id="cfar:CI104_13680"/>
<dbReference type="PANTHER" id="PTHR30251">
    <property type="entry name" value="PILUS ASSEMBLY CHAPERONE"/>
    <property type="match status" value="1"/>
</dbReference>
<feature type="signal peptide" evidence="10">
    <location>
        <begin position="1"/>
        <end position="25"/>
    </location>
</feature>
<keyword evidence="6 8" id="KW-0143">Chaperone</keyword>
<dbReference type="Proteomes" id="UP000864563">
    <property type="component" value="Unassembled WGS sequence"/>
</dbReference>
<protein>
    <submittedName>
        <fullName evidence="13">Molecular chaperone</fullName>
    </submittedName>
</protein>
<gene>
    <name evidence="13" type="ORF">I8Y00_002395</name>
</gene>
<evidence type="ECO:0000256" key="2">
    <source>
        <dbReference type="ARBA" id="ARBA00007399"/>
    </source>
</evidence>
<dbReference type="GO" id="GO:0030288">
    <property type="term" value="C:outer membrane-bounded periplasmic space"/>
    <property type="evidence" value="ECO:0007669"/>
    <property type="project" value="InterPro"/>
</dbReference>
<comment type="similarity">
    <text evidence="2 8">Belongs to the periplasmic pilus chaperone family.</text>
</comment>
<dbReference type="PANTHER" id="PTHR30251:SF2">
    <property type="entry name" value="FIMBRIAL CHAPERONE YADV-RELATED"/>
    <property type="match status" value="1"/>
</dbReference>
<accession>A0A8H9TVQ0</accession>
<evidence type="ECO:0000256" key="7">
    <source>
        <dbReference type="ARBA" id="ARBA00023319"/>
    </source>
</evidence>
<dbReference type="OrthoDB" id="6580829at2"/>
<dbReference type="InterPro" id="IPR016147">
    <property type="entry name" value="Pili_assmbl_chaperone_N"/>
</dbReference>
<dbReference type="EMBL" id="DACSDU010000008">
    <property type="protein sequence ID" value="HAT1586048.1"/>
    <property type="molecule type" value="Genomic_DNA"/>
</dbReference>
<evidence type="ECO:0000259" key="11">
    <source>
        <dbReference type="Pfam" id="PF00345"/>
    </source>
</evidence>
<evidence type="ECO:0000256" key="6">
    <source>
        <dbReference type="ARBA" id="ARBA00023186"/>
    </source>
</evidence>
<dbReference type="InterPro" id="IPR013783">
    <property type="entry name" value="Ig-like_fold"/>
</dbReference>
<dbReference type="InterPro" id="IPR016148">
    <property type="entry name" value="Pili_assmbl_chaperone_C"/>
</dbReference>
<comment type="subcellular location">
    <subcellularLocation>
        <location evidence="1 8">Periplasm</location>
    </subcellularLocation>
</comment>
<name>A0A8H9TVQ0_9ENTR</name>
<keyword evidence="4 10" id="KW-0732">Signal</keyword>
<dbReference type="InterPro" id="IPR001829">
    <property type="entry name" value="Pili_assmbl_chaperone_bac"/>
</dbReference>
<dbReference type="GeneID" id="92973117"/>
<dbReference type="SUPFAM" id="SSF49584">
    <property type="entry name" value="Periplasmic chaperone C-domain"/>
    <property type="match status" value="1"/>
</dbReference>
<evidence type="ECO:0000256" key="8">
    <source>
        <dbReference type="RuleBase" id="RU003918"/>
    </source>
</evidence>
<dbReference type="InterPro" id="IPR036316">
    <property type="entry name" value="Pili_assmbl_chap_C_dom_sf"/>
</dbReference>
<keyword evidence="5" id="KW-0574">Periplasm</keyword>
<comment type="caution">
    <text evidence="13">The sequence shown here is derived from an EMBL/GenBank/DDBJ whole genome shotgun (WGS) entry which is preliminary data.</text>
</comment>
<dbReference type="PROSITE" id="PS00635">
    <property type="entry name" value="PILI_CHAPERONE"/>
    <property type="match status" value="1"/>
</dbReference>
<evidence type="ECO:0000259" key="12">
    <source>
        <dbReference type="Pfam" id="PF02753"/>
    </source>
</evidence>
<dbReference type="Gene3D" id="2.60.40.10">
    <property type="entry name" value="Immunoglobulins"/>
    <property type="match status" value="2"/>
</dbReference>
<dbReference type="Pfam" id="PF02753">
    <property type="entry name" value="PapD_C"/>
    <property type="match status" value="1"/>
</dbReference>
<keyword evidence="7" id="KW-0393">Immunoglobulin domain</keyword>
<evidence type="ECO:0000256" key="4">
    <source>
        <dbReference type="ARBA" id="ARBA00022729"/>
    </source>
</evidence>
<feature type="region of interest" description="Disordered" evidence="9">
    <location>
        <begin position="196"/>
        <end position="215"/>
    </location>
</feature>